<sequence>MNLLNLGCGSAFHKDWINLDFVSNSDAVQAHNLLEGIPFEHNSMDAVYHSHVLEHFSKVDGYKFIQECYRVLKPQGVIRIAVPDLEIIAREYLKNLEQALSGNEEAKNNYRWIVLELFDQMIRNKSGGNMKSYLYQETIPNESYVFERIGMEGKKIRRLFLKSQQTTTNTETKKASFFKRIKHKSKNVFNLGRINQSSSKLSKSEKSALEIGRFRLKGEIHQWMYDRYSLSEILKTVGFENIKISTAFDSTIPNWEKFELDVIQGEIRKPDSLFIEAQKL</sequence>
<keyword evidence="2" id="KW-0489">Methyltransferase</keyword>
<dbReference type="GO" id="GO:0008757">
    <property type="term" value="F:S-adenosylmethionine-dependent methyltransferase activity"/>
    <property type="evidence" value="ECO:0007669"/>
    <property type="project" value="InterPro"/>
</dbReference>
<keyword evidence="3" id="KW-1185">Reference proteome</keyword>
<dbReference type="EMBL" id="VOSB01000014">
    <property type="protein sequence ID" value="TXE17131.1"/>
    <property type="molecule type" value="Genomic_DNA"/>
</dbReference>
<protein>
    <submittedName>
        <fullName evidence="2">Methyltransferase domain-containing protein</fullName>
    </submittedName>
</protein>
<dbReference type="Gene3D" id="3.40.50.150">
    <property type="entry name" value="Vaccinia Virus protein VP39"/>
    <property type="match status" value="1"/>
</dbReference>
<dbReference type="GO" id="GO:0032259">
    <property type="term" value="P:methylation"/>
    <property type="evidence" value="ECO:0007669"/>
    <property type="project" value="UniProtKB-KW"/>
</dbReference>
<dbReference type="RefSeq" id="WP_147231753.1">
    <property type="nucleotide sequence ID" value="NZ_VOSB01000014.1"/>
</dbReference>
<dbReference type="Proteomes" id="UP000321938">
    <property type="component" value="Unassembled WGS sequence"/>
</dbReference>
<dbReference type="AlphaFoldDB" id="A0A5C7B5U0"/>
<accession>A0A5C7B5U0</accession>
<dbReference type="InterPro" id="IPR029063">
    <property type="entry name" value="SAM-dependent_MTases_sf"/>
</dbReference>
<evidence type="ECO:0000313" key="2">
    <source>
        <dbReference type="EMBL" id="TXE17131.1"/>
    </source>
</evidence>
<dbReference type="SUPFAM" id="SSF53335">
    <property type="entry name" value="S-adenosyl-L-methionine-dependent methyltransferases"/>
    <property type="match status" value="1"/>
</dbReference>
<proteinExistence type="predicted"/>
<name>A0A5C7B5U0_9FLAO</name>
<gene>
    <name evidence="2" type="ORF">ES692_10760</name>
</gene>
<reference evidence="2 3" key="1">
    <citation type="submission" date="2019-08" db="EMBL/GenBank/DDBJ databases">
        <title>Genome of Psychroserpens burtonensis ACAM 167.</title>
        <authorList>
            <person name="Bowman J.P."/>
        </authorList>
    </citation>
    <scope>NUCLEOTIDE SEQUENCE [LARGE SCALE GENOMIC DNA]</scope>
    <source>
        <strain evidence="2 3">ACAM 167</strain>
    </source>
</reference>
<comment type="caution">
    <text evidence="2">The sequence shown here is derived from an EMBL/GenBank/DDBJ whole genome shotgun (WGS) entry which is preliminary data.</text>
</comment>
<dbReference type="CDD" id="cd02440">
    <property type="entry name" value="AdoMet_MTases"/>
    <property type="match status" value="1"/>
</dbReference>
<keyword evidence="2" id="KW-0808">Transferase</keyword>
<evidence type="ECO:0000313" key="3">
    <source>
        <dbReference type="Proteomes" id="UP000321938"/>
    </source>
</evidence>
<evidence type="ECO:0000259" key="1">
    <source>
        <dbReference type="Pfam" id="PF08241"/>
    </source>
</evidence>
<dbReference type="OrthoDB" id="3896938at2"/>
<dbReference type="InterPro" id="IPR013216">
    <property type="entry name" value="Methyltransf_11"/>
</dbReference>
<organism evidence="2 3">
    <name type="scientific">Psychroserpens burtonensis</name>
    <dbReference type="NCBI Taxonomy" id="49278"/>
    <lineage>
        <taxon>Bacteria</taxon>
        <taxon>Pseudomonadati</taxon>
        <taxon>Bacteroidota</taxon>
        <taxon>Flavobacteriia</taxon>
        <taxon>Flavobacteriales</taxon>
        <taxon>Flavobacteriaceae</taxon>
        <taxon>Psychroserpens</taxon>
    </lineage>
</organism>
<dbReference type="Pfam" id="PF08241">
    <property type="entry name" value="Methyltransf_11"/>
    <property type="match status" value="1"/>
</dbReference>
<feature type="domain" description="Methyltransferase type 11" evidence="1">
    <location>
        <begin position="33"/>
        <end position="78"/>
    </location>
</feature>